<dbReference type="EMBL" id="CP035758">
    <property type="protein sequence ID" value="QBD78746.1"/>
    <property type="molecule type" value="Genomic_DNA"/>
</dbReference>
<evidence type="ECO:0000256" key="2">
    <source>
        <dbReference type="ARBA" id="ARBA00004754"/>
    </source>
</evidence>
<dbReference type="PANTHER" id="PTHR43466">
    <property type="entry name" value="2-OXO-4-HYDROXY-4-CARBOXY-5-UREIDOIMIDAZOLINE DECARBOXYLASE-RELATED"/>
    <property type="match status" value="1"/>
</dbReference>
<dbReference type="SUPFAM" id="SSF158694">
    <property type="entry name" value="UraD-Like"/>
    <property type="match status" value="1"/>
</dbReference>
<feature type="domain" description="Oxo-4-hydroxy-4-carboxy-5-ureidoimidazoline decarboxylase" evidence="7">
    <location>
        <begin position="12"/>
        <end position="167"/>
    </location>
</feature>
<dbReference type="InterPro" id="IPR017580">
    <property type="entry name" value="OHCU_decarboxylase-1"/>
</dbReference>
<dbReference type="RefSeq" id="WP_129889799.1">
    <property type="nucleotide sequence ID" value="NZ_CP035758.1"/>
</dbReference>
<dbReference type="Pfam" id="PF09349">
    <property type="entry name" value="OHCU_decarbox"/>
    <property type="match status" value="1"/>
</dbReference>
<keyword evidence="5" id="KW-0210">Decarboxylase</keyword>
<dbReference type="KEGG" id="kbs:EPA93_23275"/>
<dbReference type="Proteomes" id="UP000290365">
    <property type="component" value="Chromosome"/>
</dbReference>
<evidence type="ECO:0000313" key="9">
    <source>
        <dbReference type="Proteomes" id="UP000290365"/>
    </source>
</evidence>
<dbReference type="GO" id="GO:0019628">
    <property type="term" value="P:urate catabolic process"/>
    <property type="evidence" value="ECO:0007669"/>
    <property type="project" value="UniProtKB-UniPathway"/>
</dbReference>
<evidence type="ECO:0000256" key="6">
    <source>
        <dbReference type="ARBA" id="ARBA00023239"/>
    </source>
</evidence>
<dbReference type="EC" id="4.1.1.97" evidence="3"/>
<comment type="catalytic activity">
    <reaction evidence="1">
        <text>5-hydroxy-2-oxo-4-ureido-2,5-dihydro-1H-imidazole-5-carboxylate + H(+) = (S)-allantoin + CO2</text>
        <dbReference type="Rhea" id="RHEA:26301"/>
        <dbReference type="ChEBI" id="CHEBI:15378"/>
        <dbReference type="ChEBI" id="CHEBI:15678"/>
        <dbReference type="ChEBI" id="CHEBI:16526"/>
        <dbReference type="ChEBI" id="CHEBI:58639"/>
        <dbReference type="EC" id="4.1.1.97"/>
    </reaction>
</comment>
<keyword evidence="9" id="KW-1185">Reference proteome</keyword>
<dbReference type="Gene3D" id="1.10.3330.10">
    <property type="entry name" value="Oxo-4-hydroxy-4-carboxy-5-ureidoimidazoline decarboxylase"/>
    <property type="match status" value="1"/>
</dbReference>
<name>A0A4P6JUX6_KTERU</name>
<dbReference type="GO" id="GO:0006144">
    <property type="term" value="P:purine nucleobase metabolic process"/>
    <property type="evidence" value="ECO:0007669"/>
    <property type="project" value="UniProtKB-KW"/>
</dbReference>
<dbReference type="NCBIfam" id="TIGR03164">
    <property type="entry name" value="UHCUDC"/>
    <property type="match status" value="1"/>
</dbReference>
<dbReference type="AlphaFoldDB" id="A0A4P6JUX6"/>
<organism evidence="8 9">
    <name type="scientific">Ktedonosporobacter rubrisoli</name>
    <dbReference type="NCBI Taxonomy" id="2509675"/>
    <lineage>
        <taxon>Bacteria</taxon>
        <taxon>Bacillati</taxon>
        <taxon>Chloroflexota</taxon>
        <taxon>Ktedonobacteria</taxon>
        <taxon>Ktedonobacterales</taxon>
        <taxon>Ktedonosporobacteraceae</taxon>
        <taxon>Ktedonosporobacter</taxon>
    </lineage>
</organism>
<dbReference type="OrthoDB" id="9800909at2"/>
<dbReference type="GO" id="GO:0000255">
    <property type="term" value="P:allantoin metabolic process"/>
    <property type="evidence" value="ECO:0007669"/>
    <property type="project" value="InterPro"/>
</dbReference>
<keyword evidence="4" id="KW-0659">Purine metabolism</keyword>
<evidence type="ECO:0000259" key="7">
    <source>
        <dbReference type="Pfam" id="PF09349"/>
    </source>
</evidence>
<evidence type="ECO:0000256" key="4">
    <source>
        <dbReference type="ARBA" id="ARBA00022631"/>
    </source>
</evidence>
<evidence type="ECO:0000256" key="3">
    <source>
        <dbReference type="ARBA" id="ARBA00012257"/>
    </source>
</evidence>
<evidence type="ECO:0000256" key="5">
    <source>
        <dbReference type="ARBA" id="ARBA00022793"/>
    </source>
</evidence>
<dbReference type="InterPro" id="IPR018020">
    <property type="entry name" value="OHCU_decarboxylase"/>
</dbReference>
<dbReference type="InterPro" id="IPR036778">
    <property type="entry name" value="OHCU_decarboxylase_sf"/>
</dbReference>
<gene>
    <name evidence="8" type="primary">uraD</name>
    <name evidence="8" type="ORF">EPA93_23275</name>
</gene>
<evidence type="ECO:0000256" key="1">
    <source>
        <dbReference type="ARBA" id="ARBA00001163"/>
    </source>
</evidence>
<keyword evidence="6 8" id="KW-0456">Lyase</keyword>
<proteinExistence type="predicted"/>
<dbReference type="GO" id="GO:0051997">
    <property type="term" value="F:2-oxo-4-hydroxy-4-carboxy-5-ureidoimidazoline decarboxylase activity"/>
    <property type="evidence" value="ECO:0007669"/>
    <property type="project" value="UniProtKB-EC"/>
</dbReference>
<comment type="pathway">
    <text evidence="2">Purine metabolism; urate degradation; (S)-allantoin from urate: step 3/3.</text>
</comment>
<reference evidence="8 9" key="1">
    <citation type="submission" date="2019-01" db="EMBL/GenBank/DDBJ databases">
        <title>Ktedonosporobacter rubrisoli SCAWS-G2.</title>
        <authorList>
            <person name="Huang Y."/>
            <person name="Yan B."/>
        </authorList>
    </citation>
    <scope>NUCLEOTIDE SEQUENCE [LARGE SCALE GENOMIC DNA]</scope>
    <source>
        <strain evidence="8 9">SCAWS-G2</strain>
    </source>
</reference>
<evidence type="ECO:0000313" key="8">
    <source>
        <dbReference type="EMBL" id="QBD78746.1"/>
    </source>
</evidence>
<accession>A0A4P6JUX6</accession>
<protein>
    <recommendedName>
        <fullName evidence="3">2-oxo-4-hydroxy-4-carboxy-5-ureidoimidazoline decarboxylase</fullName>
        <ecNumber evidence="3">4.1.1.97</ecNumber>
    </recommendedName>
</protein>
<dbReference type="PANTHER" id="PTHR43466:SF1">
    <property type="entry name" value="2-OXO-4-HYDROXY-4-CARBOXY-5-UREIDOIMIDAZOLINE DECARBOXYLASE-RELATED"/>
    <property type="match status" value="1"/>
</dbReference>
<sequence>MNARQITLHEMNELDQERFVAALSPLFEGSPWIVTQAWSERPFTSREQLYQVLCKIMYEAPTEQQVELLRSHPDLVGRAALAGTLTPESTGEQAAAGLNRLSPEEIATFNRLNLAYRNRFAFPFVICARENKKESILAGFTTRLKHTREQEISIALGEVAKICYLRLLDLLPSADSSSL</sequence>
<dbReference type="UniPathway" id="UPA00394">
    <property type="reaction ID" value="UER00652"/>
</dbReference>